<keyword evidence="5" id="KW-1185">Reference proteome</keyword>
<dbReference type="InterPro" id="IPR021765">
    <property type="entry name" value="UstYa-like"/>
</dbReference>
<keyword evidence="2" id="KW-0560">Oxidoreductase</keyword>
<dbReference type="PANTHER" id="PTHR33365:SF11">
    <property type="entry name" value="TAT PATHWAY SIGNAL SEQUENCE"/>
    <property type="match status" value="1"/>
</dbReference>
<comment type="caution">
    <text evidence="4">The sequence shown here is derived from an EMBL/GenBank/DDBJ whole genome shotgun (WGS) entry which is preliminary data.</text>
</comment>
<gene>
    <name evidence="4" type="ORF">D9757_004013</name>
</gene>
<evidence type="ECO:0000256" key="3">
    <source>
        <dbReference type="ARBA" id="ARBA00035112"/>
    </source>
</evidence>
<reference evidence="4 5" key="1">
    <citation type="journal article" date="2020" name="ISME J.">
        <title>Uncovering the hidden diversity of litter-decomposition mechanisms in mushroom-forming fungi.</title>
        <authorList>
            <person name="Floudas D."/>
            <person name="Bentzer J."/>
            <person name="Ahren D."/>
            <person name="Johansson T."/>
            <person name="Persson P."/>
            <person name="Tunlid A."/>
        </authorList>
    </citation>
    <scope>NUCLEOTIDE SEQUENCE [LARGE SCALE GENOMIC DNA]</scope>
    <source>
        <strain evidence="4 5">CBS 406.79</strain>
    </source>
</reference>
<dbReference type="OrthoDB" id="3687641at2759"/>
<name>A0A8H5MEE4_9AGAR</name>
<dbReference type="GO" id="GO:0016491">
    <property type="term" value="F:oxidoreductase activity"/>
    <property type="evidence" value="ECO:0007669"/>
    <property type="project" value="UniProtKB-KW"/>
</dbReference>
<comment type="similarity">
    <text evidence="3">Belongs to the ustYa family.</text>
</comment>
<dbReference type="PANTHER" id="PTHR33365">
    <property type="entry name" value="YALI0B05434P"/>
    <property type="match status" value="1"/>
</dbReference>
<evidence type="ECO:0000313" key="5">
    <source>
        <dbReference type="Proteomes" id="UP000518752"/>
    </source>
</evidence>
<dbReference type="AlphaFoldDB" id="A0A8H5MEE4"/>
<evidence type="ECO:0000256" key="1">
    <source>
        <dbReference type="ARBA" id="ARBA00004685"/>
    </source>
</evidence>
<dbReference type="Proteomes" id="UP000518752">
    <property type="component" value="Unassembled WGS sequence"/>
</dbReference>
<comment type="pathway">
    <text evidence="1">Mycotoxin biosynthesis.</text>
</comment>
<proteinExistence type="inferred from homology"/>
<sequence length="191" mass="21973">MKLLSPRIMPYWHQWNARLVALLSTMLEDSWLFVFAYRDNDHPEVWHIAELGDVYLNVENTVHYALDTAFGRAEWNTTLPSHGIRLHFGADASETFTVSLFHQLYCLNVIRIALSKFSDPEVRQLPQVETVQCMDYIRQMVLCRANLRLESARNPTGPGIAVADVTHTCKDWTAVYSAAQENWEAYVGQEN</sequence>
<protein>
    <submittedName>
        <fullName evidence="4">Uncharacterized protein</fullName>
    </submittedName>
</protein>
<accession>A0A8H5MEE4</accession>
<dbReference type="GO" id="GO:0043386">
    <property type="term" value="P:mycotoxin biosynthetic process"/>
    <property type="evidence" value="ECO:0007669"/>
    <property type="project" value="InterPro"/>
</dbReference>
<evidence type="ECO:0000256" key="2">
    <source>
        <dbReference type="ARBA" id="ARBA00023002"/>
    </source>
</evidence>
<dbReference type="Pfam" id="PF11807">
    <property type="entry name" value="UstYa"/>
    <property type="match status" value="1"/>
</dbReference>
<evidence type="ECO:0000313" key="4">
    <source>
        <dbReference type="EMBL" id="KAF5390968.1"/>
    </source>
</evidence>
<organism evidence="4 5">
    <name type="scientific">Collybiopsis confluens</name>
    <dbReference type="NCBI Taxonomy" id="2823264"/>
    <lineage>
        <taxon>Eukaryota</taxon>
        <taxon>Fungi</taxon>
        <taxon>Dikarya</taxon>
        <taxon>Basidiomycota</taxon>
        <taxon>Agaricomycotina</taxon>
        <taxon>Agaricomycetes</taxon>
        <taxon>Agaricomycetidae</taxon>
        <taxon>Agaricales</taxon>
        <taxon>Marasmiineae</taxon>
        <taxon>Omphalotaceae</taxon>
        <taxon>Collybiopsis</taxon>
    </lineage>
</organism>
<dbReference type="EMBL" id="JAACJN010000012">
    <property type="protein sequence ID" value="KAF5390968.1"/>
    <property type="molecule type" value="Genomic_DNA"/>
</dbReference>